<feature type="compositionally biased region" description="Low complexity" evidence="1">
    <location>
        <begin position="31"/>
        <end position="41"/>
    </location>
</feature>
<dbReference type="Proteomes" id="UP000523000">
    <property type="component" value="Unassembled WGS sequence"/>
</dbReference>
<accession>A0A839QPM9</accession>
<keyword evidence="3" id="KW-1185">Reference proteome</keyword>
<name>A0A839QPM9_9MICC</name>
<feature type="compositionally biased region" description="Polar residues" evidence="1">
    <location>
        <begin position="1"/>
        <end position="11"/>
    </location>
</feature>
<feature type="region of interest" description="Disordered" evidence="1">
    <location>
        <begin position="1"/>
        <end position="50"/>
    </location>
</feature>
<organism evidence="2 3">
    <name type="scientific">Paeniglutamicibacter cryotolerans</name>
    <dbReference type="NCBI Taxonomy" id="670079"/>
    <lineage>
        <taxon>Bacteria</taxon>
        <taxon>Bacillati</taxon>
        <taxon>Actinomycetota</taxon>
        <taxon>Actinomycetes</taxon>
        <taxon>Micrococcales</taxon>
        <taxon>Micrococcaceae</taxon>
        <taxon>Paeniglutamicibacter</taxon>
    </lineage>
</organism>
<gene>
    <name evidence="2" type="ORF">E9229_000232</name>
</gene>
<protein>
    <submittedName>
        <fullName evidence="2">NAD(P)H-dependent FMN reductase</fullName>
    </submittedName>
</protein>
<dbReference type="SUPFAM" id="SSF52218">
    <property type="entry name" value="Flavoproteins"/>
    <property type="match status" value="1"/>
</dbReference>
<evidence type="ECO:0000313" key="2">
    <source>
        <dbReference type="EMBL" id="MBB2994041.1"/>
    </source>
</evidence>
<dbReference type="EMBL" id="JACHVS010000001">
    <property type="protein sequence ID" value="MBB2994041.1"/>
    <property type="molecule type" value="Genomic_DNA"/>
</dbReference>
<proteinExistence type="predicted"/>
<dbReference type="AlphaFoldDB" id="A0A839QPM9"/>
<evidence type="ECO:0000313" key="3">
    <source>
        <dbReference type="Proteomes" id="UP000523000"/>
    </source>
</evidence>
<sequence>MGFTPLSTNSFARKPTGIIGASPGGIGTTAMQSSMQSSMRSVLSFPDAPQLTGPEAHITFDRAANGTDGERENASTAAFLHHYMAEYHAFGQRVPSSSDPGHIAATDPDSAT</sequence>
<dbReference type="Gene3D" id="3.40.50.360">
    <property type="match status" value="1"/>
</dbReference>
<reference evidence="2 3" key="1">
    <citation type="submission" date="2020-08" db="EMBL/GenBank/DDBJ databases">
        <title>Sequencing the genomes of 1000 actinobacteria strains.</title>
        <authorList>
            <person name="Klenk H.-P."/>
        </authorList>
    </citation>
    <scope>NUCLEOTIDE SEQUENCE [LARGE SCALE GENOMIC DNA]</scope>
    <source>
        <strain evidence="2 3">DSM 22826</strain>
    </source>
</reference>
<feature type="region of interest" description="Disordered" evidence="1">
    <location>
        <begin position="91"/>
        <end position="112"/>
    </location>
</feature>
<comment type="caution">
    <text evidence="2">The sequence shown here is derived from an EMBL/GenBank/DDBJ whole genome shotgun (WGS) entry which is preliminary data.</text>
</comment>
<dbReference type="InterPro" id="IPR029039">
    <property type="entry name" value="Flavoprotein-like_sf"/>
</dbReference>
<evidence type="ECO:0000256" key="1">
    <source>
        <dbReference type="SAM" id="MobiDB-lite"/>
    </source>
</evidence>